<feature type="transmembrane region" description="Helical" evidence="8">
    <location>
        <begin position="462"/>
        <end position="483"/>
    </location>
</feature>
<evidence type="ECO:0000313" key="10">
    <source>
        <dbReference type="Proteomes" id="UP001161247"/>
    </source>
</evidence>
<reference evidence="9" key="1">
    <citation type="submission" date="2023-03" db="EMBL/GenBank/DDBJ databases">
        <authorList>
            <person name="Julca I."/>
        </authorList>
    </citation>
    <scope>NUCLEOTIDE SEQUENCE</scope>
</reference>
<dbReference type="GO" id="GO:0016020">
    <property type="term" value="C:membrane"/>
    <property type="evidence" value="ECO:0007669"/>
    <property type="project" value="UniProtKB-SubCell"/>
</dbReference>
<dbReference type="SUPFAM" id="SSF103473">
    <property type="entry name" value="MFS general substrate transporter"/>
    <property type="match status" value="1"/>
</dbReference>
<evidence type="ECO:0000313" key="9">
    <source>
        <dbReference type="EMBL" id="CAI9096250.1"/>
    </source>
</evidence>
<keyword evidence="5 8" id="KW-0472">Membrane</keyword>
<gene>
    <name evidence="9" type="ORF">OLC1_LOCUS7047</name>
</gene>
<evidence type="ECO:0000256" key="7">
    <source>
        <dbReference type="SAM" id="MobiDB-lite"/>
    </source>
</evidence>
<evidence type="ECO:0000256" key="8">
    <source>
        <dbReference type="SAM" id="Phobius"/>
    </source>
</evidence>
<evidence type="ECO:0000256" key="5">
    <source>
        <dbReference type="ARBA" id="ARBA00023136"/>
    </source>
</evidence>
<feature type="transmembrane region" description="Helical" evidence="8">
    <location>
        <begin position="350"/>
        <end position="371"/>
    </location>
</feature>
<dbReference type="InterPro" id="IPR000109">
    <property type="entry name" value="POT_fam"/>
</dbReference>
<dbReference type="EMBL" id="OX459119">
    <property type="protein sequence ID" value="CAI9096250.1"/>
    <property type="molecule type" value="Genomic_DNA"/>
</dbReference>
<dbReference type="GO" id="GO:0022857">
    <property type="term" value="F:transmembrane transporter activity"/>
    <property type="evidence" value="ECO:0007669"/>
    <property type="project" value="InterPro"/>
</dbReference>
<dbReference type="AlphaFoldDB" id="A0AAV1CKZ9"/>
<dbReference type="Pfam" id="PF00854">
    <property type="entry name" value="PTR2"/>
    <property type="match status" value="1"/>
</dbReference>
<dbReference type="Gene3D" id="1.20.1250.20">
    <property type="entry name" value="MFS general substrate transporter like domains"/>
    <property type="match status" value="1"/>
</dbReference>
<accession>A0AAV1CKZ9</accession>
<dbReference type="InterPro" id="IPR036259">
    <property type="entry name" value="MFS_trans_sf"/>
</dbReference>
<feature type="transmembrane region" description="Helical" evidence="8">
    <location>
        <begin position="94"/>
        <end position="119"/>
    </location>
</feature>
<protein>
    <submittedName>
        <fullName evidence="9">OLC1v1032348C1</fullName>
    </submittedName>
</protein>
<feature type="transmembrane region" description="Helical" evidence="8">
    <location>
        <begin position="422"/>
        <end position="441"/>
    </location>
</feature>
<dbReference type="Proteomes" id="UP001161247">
    <property type="component" value="Chromosome 2"/>
</dbReference>
<keyword evidence="4 8" id="KW-1133">Transmembrane helix</keyword>
<comment type="similarity">
    <text evidence="6">Belongs to the major facilitator superfamily. Phosphate:H(+) symporter (TC 2.A.1.9) family.</text>
</comment>
<proteinExistence type="inferred from homology"/>
<feature type="transmembrane region" description="Helical" evidence="8">
    <location>
        <begin position="503"/>
        <end position="525"/>
    </location>
</feature>
<comment type="subcellular location">
    <subcellularLocation>
        <location evidence="1">Membrane</location>
        <topology evidence="1">Multi-pass membrane protein</topology>
    </subcellularLocation>
</comment>
<feature type="transmembrane region" description="Helical" evidence="8">
    <location>
        <begin position="550"/>
        <end position="572"/>
    </location>
</feature>
<feature type="region of interest" description="Disordered" evidence="7">
    <location>
        <begin position="162"/>
        <end position="186"/>
    </location>
</feature>
<organism evidence="9 10">
    <name type="scientific">Oldenlandia corymbosa var. corymbosa</name>
    <dbReference type="NCBI Taxonomy" id="529605"/>
    <lineage>
        <taxon>Eukaryota</taxon>
        <taxon>Viridiplantae</taxon>
        <taxon>Streptophyta</taxon>
        <taxon>Embryophyta</taxon>
        <taxon>Tracheophyta</taxon>
        <taxon>Spermatophyta</taxon>
        <taxon>Magnoliopsida</taxon>
        <taxon>eudicotyledons</taxon>
        <taxon>Gunneridae</taxon>
        <taxon>Pentapetalae</taxon>
        <taxon>asterids</taxon>
        <taxon>lamiids</taxon>
        <taxon>Gentianales</taxon>
        <taxon>Rubiaceae</taxon>
        <taxon>Rubioideae</taxon>
        <taxon>Spermacoceae</taxon>
        <taxon>Hedyotis-Oldenlandia complex</taxon>
        <taxon>Oldenlandia</taxon>
    </lineage>
</organism>
<sequence length="620" mass="68873">MFIMQTYLTDVWKLGFTHAAGIMNVANGLPKVLPLIFYWFVDAGLGNKWMLLLSSFSYVIGLGFLSMSTPPVLAKATGTCKAYEPQCIGHTQKALFYTALALIAVGISGHIVSLVALFVNQFEKKPEEKPTETKAKMPELPSKYERNQMLLEALQKKKGGKFKLPSFRNRPPPPPPPAPINTDRNKPGDSGEVDLLSLQFQPVEAMLALVTKEKKKVFRACILVIIPVIALFVLPYIKPWSLRFGIPAICTLLAIVFFLLGFGECEDKKSEESSVTNFFKVILAATLKMFKTLPDDSELYGNSENEVQELHHTKRLRCLDKAAIEEGPETRRWILCTVTEVEQTKIIIDMIPICISLVLCGVVTSLGNTYFIEQANHMNYKLGKWKLPDSLLLIIYASGKAISTYMYKSIANSLGKRYAPRIGIGFAIVSATLCCIVAALVEKRRINVIRDNGLTEKPDEDIPLSVFILVPQYLLLAGLDAFYESSVTPFLSDQSPSAMQKYLVFLNPGLSGLGIIGSVLSVYVVGRASKRNGKPNWFQDNLNGSRLDRYYWTIAALSAVNFIWYIVCASLYPYRDIPSNDDEETANEADNETGGGSLELMSGFIADTIEENSKHKSPSH</sequence>
<dbReference type="PANTHER" id="PTHR11654">
    <property type="entry name" value="OLIGOPEPTIDE TRANSPORTER-RELATED"/>
    <property type="match status" value="1"/>
</dbReference>
<feature type="transmembrane region" description="Helical" evidence="8">
    <location>
        <begin position="20"/>
        <end position="40"/>
    </location>
</feature>
<name>A0AAV1CKZ9_OLDCO</name>
<evidence type="ECO:0000256" key="4">
    <source>
        <dbReference type="ARBA" id="ARBA00022989"/>
    </source>
</evidence>
<evidence type="ECO:0000256" key="3">
    <source>
        <dbReference type="ARBA" id="ARBA00022692"/>
    </source>
</evidence>
<keyword evidence="3 8" id="KW-0812">Transmembrane</keyword>
<comment type="similarity">
    <text evidence="2">Belongs to the major facilitator superfamily. Proton-dependent oligopeptide transporter (POT/PTR) (TC 2.A.17) family.</text>
</comment>
<evidence type="ECO:0000256" key="1">
    <source>
        <dbReference type="ARBA" id="ARBA00004141"/>
    </source>
</evidence>
<feature type="compositionally biased region" description="Pro residues" evidence="7">
    <location>
        <begin position="170"/>
        <end position="179"/>
    </location>
</feature>
<evidence type="ECO:0000256" key="2">
    <source>
        <dbReference type="ARBA" id="ARBA00005982"/>
    </source>
</evidence>
<feature type="transmembrane region" description="Helical" evidence="8">
    <location>
        <begin position="243"/>
        <end position="262"/>
    </location>
</feature>
<keyword evidence="10" id="KW-1185">Reference proteome</keyword>
<evidence type="ECO:0000256" key="6">
    <source>
        <dbReference type="ARBA" id="ARBA00044504"/>
    </source>
</evidence>
<feature type="transmembrane region" description="Helical" evidence="8">
    <location>
        <begin position="52"/>
        <end position="74"/>
    </location>
</feature>
<feature type="transmembrane region" description="Helical" evidence="8">
    <location>
        <begin position="217"/>
        <end position="237"/>
    </location>
</feature>